<dbReference type="Proteomes" id="UP000305267">
    <property type="component" value="Unassembled WGS sequence"/>
</dbReference>
<keyword evidence="2" id="KW-1185">Reference proteome</keyword>
<evidence type="ECO:0000313" key="2">
    <source>
        <dbReference type="Proteomes" id="UP000305267"/>
    </source>
</evidence>
<proteinExistence type="predicted"/>
<name>A0A5C4L5J2_9HYPH</name>
<sequence length="79" mass="8528">MRRARDQLLTFAAFSGQVAATNSTCERNLRPAVVQRKMTNGHRAMWAARAEADVRTVVATAALRTKATPFATPLAAITA</sequence>
<evidence type="ECO:0008006" key="3">
    <source>
        <dbReference type="Google" id="ProtNLM"/>
    </source>
</evidence>
<comment type="caution">
    <text evidence="1">The sequence shown here is derived from an EMBL/GenBank/DDBJ whole genome shotgun (WGS) entry which is preliminary data.</text>
</comment>
<dbReference type="AlphaFoldDB" id="A0A5C4L5J2"/>
<evidence type="ECO:0000313" key="1">
    <source>
        <dbReference type="EMBL" id="TNC05952.1"/>
    </source>
</evidence>
<gene>
    <name evidence="1" type="ORF">FF100_35115</name>
</gene>
<protein>
    <recommendedName>
        <fullName evidence="3">Transposase IS66 family protein</fullName>
    </recommendedName>
</protein>
<accession>A0A5C4L5J2</accession>
<reference evidence="1 2" key="1">
    <citation type="submission" date="2019-06" db="EMBL/GenBank/DDBJ databases">
        <title>Genome of Methylobacterium sp. 17Sr1-39.</title>
        <authorList>
            <person name="Seo T."/>
        </authorList>
    </citation>
    <scope>NUCLEOTIDE SEQUENCE [LARGE SCALE GENOMIC DNA]</scope>
    <source>
        <strain evidence="1 2">17Sr1-39</strain>
    </source>
</reference>
<dbReference type="OrthoDB" id="9816539at2"/>
<organism evidence="1 2">
    <name type="scientific">Methylobacterium terricola</name>
    <dbReference type="NCBI Taxonomy" id="2583531"/>
    <lineage>
        <taxon>Bacteria</taxon>
        <taxon>Pseudomonadati</taxon>
        <taxon>Pseudomonadota</taxon>
        <taxon>Alphaproteobacteria</taxon>
        <taxon>Hyphomicrobiales</taxon>
        <taxon>Methylobacteriaceae</taxon>
        <taxon>Methylobacterium</taxon>
    </lineage>
</organism>
<dbReference type="EMBL" id="VDDA01000054">
    <property type="protein sequence ID" value="TNC05952.1"/>
    <property type="molecule type" value="Genomic_DNA"/>
</dbReference>